<sequence length="109" mass="12495">MSKCKAEKESSERRTLLHFLTKNQGKVKGLLISMVAKQQMLRPKRFQISLIHSFQTRLIHISSIFQTSLIHISSMFQTSLIHSLIAESLITVTLKLDLLSNTYGNFQSF</sequence>
<organism evidence="1 2">
    <name type="scientific">Dreissena polymorpha</name>
    <name type="common">Zebra mussel</name>
    <name type="synonym">Mytilus polymorpha</name>
    <dbReference type="NCBI Taxonomy" id="45954"/>
    <lineage>
        <taxon>Eukaryota</taxon>
        <taxon>Metazoa</taxon>
        <taxon>Spiralia</taxon>
        <taxon>Lophotrochozoa</taxon>
        <taxon>Mollusca</taxon>
        <taxon>Bivalvia</taxon>
        <taxon>Autobranchia</taxon>
        <taxon>Heteroconchia</taxon>
        <taxon>Euheterodonta</taxon>
        <taxon>Imparidentia</taxon>
        <taxon>Neoheterodontei</taxon>
        <taxon>Myida</taxon>
        <taxon>Dreissenoidea</taxon>
        <taxon>Dreissenidae</taxon>
        <taxon>Dreissena</taxon>
    </lineage>
</organism>
<evidence type="ECO:0000313" key="2">
    <source>
        <dbReference type="Proteomes" id="UP000828390"/>
    </source>
</evidence>
<name>A0A9D4LHB2_DREPO</name>
<dbReference type="EMBL" id="JAIWYP010000003">
    <property type="protein sequence ID" value="KAH3857703.1"/>
    <property type="molecule type" value="Genomic_DNA"/>
</dbReference>
<dbReference type="AlphaFoldDB" id="A0A9D4LHB2"/>
<evidence type="ECO:0000313" key="1">
    <source>
        <dbReference type="EMBL" id="KAH3857703.1"/>
    </source>
</evidence>
<dbReference type="Proteomes" id="UP000828390">
    <property type="component" value="Unassembled WGS sequence"/>
</dbReference>
<protein>
    <submittedName>
        <fullName evidence="1">Uncharacterized protein</fullName>
    </submittedName>
</protein>
<proteinExistence type="predicted"/>
<reference evidence="1" key="2">
    <citation type="submission" date="2020-11" db="EMBL/GenBank/DDBJ databases">
        <authorList>
            <person name="McCartney M.A."/>
            <person name="Auch B."/>
            <person name="Kono T."/>
            <person name="Mallez S."/>
            <person name="Becker A."/>
            <person name="Gohl D.M."/>
            <person name="Silverstein K.A.T."/>
            <person name="Koren S."/>
            <person name="Bechman K.B."/>
            <person name="Herman A."/>
            <person name="Abrahante J.E."/>
            <person name="Garbe J."/>
        </authorList>
    </citation>
    <scope>NUCLEOTIDE SEQUENCE</scope>
    <source>
        <strain evidence="1">Duluth1</strain>
        <tissue evidence="1">Whole animal</tissue>
    </source>
</reference>
<keyword evidence="2" id="KW-1185">Reference proteome</keyword>
<reference evidence="1" key="1">
    <citation type="journal article" date="2019" name="bioRxiv">
        <title>The Genome of the Zebra Mussel, Dreissena polymorpha: A Resource for Invasive Species Research.</title>
        <authorList>
            <person name="McCartney M.A."/>
            <person name="Auch B."/>
            <person name="Kono T."/>
            <person name="Mallez S."/>
            <person name="Zhang Y."/>
            <person name="Obille A."/>
            <person name="Becker A."/>
            <person name="Abrahante J.E."/>
            <person name="Garbe J."/>
            <person name="Badalamenti J.P."/>
            <person name="Herman A."/>
            <person name="Mangelson H."/>
            <person name="Liachko I."/>
            <person name="Sullivan S."/>
            <person name="Sone E.D."/>
            <person name="Koren S."/>
            <person name="Silverstein K.A.T."/>
            <person name="Beckman K.B."/>
            <person name="Gohl D.M."/>
        </authorList>
    </citation>
    <scope>NUCLEOTIDE SEQUENCE</scope>
    <source>
        <strain evidence="1">Duluth1</strain>
        <tissue evidence="1">Whole animal</tissue>
    </source>
</reference>
<accession>A0A9D4LHB2</accession>
<gene>
    <name evidence="1" type="ORF">DPMN_100315</name>
</gene>
<comment type="caution">
    <text evidence="1">The sequence shown here is derived from an EMBL/GenBank/DDBJ whole genome shotgun (WGS) entry which is preliminary data.</text>
</comment>